<dbReference type="RefSeq" id="WP_098502635.1">
    <property type="nucleotide sequence ID" value="NZ_PDJQ01000001.1"/>
</dbReference>
<name>A0A2A9HDC7_TEPT2</name>
<gene>
    <name evidence="2" type="ORF">A9A59_0356</name>
</gene>
<dbReference type="Proteomes" id="UP000223071">
    <property type="component" value="Unassembled WGS sequence"/>
</dbReference>
<reference evidence="2 3" key="1">
    <citation type="submission" date="2017-09" db="EMBL/GenBank/DDBJ databases">
        <title>Sequencing the genomes of two abundant thermophiles in Great Basin hot springs: Thermocrinis jamiesonii and novel Chloroflexi Thermoflexus hugenholtzii.</title>
        <authorList>
            <person name="Hedlund B."/>
        </authorList>
    </citation>
    <scope>NUCLEOTIDE SEQUENCE [LARGE SCALE GENOMIC DNA]</scope>
    <source>
        <strain evidence="2 3">G233</strain>
    </source>
</reference>
<feature type="chain" id="PRO_5013219284" description="Lamin tail domain-containing protein" evidence="1">
    <location>
        <begin position="25"/>
        <end position="151"/>
    </location>
</feature>
<dbReference type="AlphaFoldDB" id="A0A2A9HDC7"/>
<dbReference type="EMBL" id="PDJQ01000001">
    <property type="protein sequence ID" value="PFG73161.1"/>
    <property type="molecule type" value="Genomic_DNA"/>
</dbReference>
<feature type="signal peptide" evidence="1">
    <location>
        <begin position="1"/>
        <end position="24"/>
    </location>
</feature>
<evidence type="ECO:0000313" key="2">
    <source>
        <dbReference type="EMBL" id="PFG73161.1"/>
    </source>
</evidence>
<evidence type="ECO:0000313" key="3">
    <source>
        <dbReference type="Proteomes" id="UP000223071"/>
    </source>
</evidence>
<sequence length="151" mass="16340">MRRVAFLAAVLALAAAAALPGARAYEVQTVEVSEGGFNPAVCQMNREYLRFKNVGSTPRRVVWRPPTPGAEPLFDSGWLAPGEVSNAVYMGFPGTFRFEDFENAGNFVIVKTPVYSATWPVECWPDPAKRPPSPPCTGAAHCLRVPGVAMD</sequence>
<comment type="caution">
    <text evidence="2">The sequence shown here is derived from an EMBL/GenBank/DDBJ whole genome shotgun (WGS) entry which is preliminary data.</text>
</comment>
<protein>
    <recommendedName>
        <fullName evidence="4">Lamin tail domain-containing protein</fullName>
    </recommendedName>
</protein>
<proteinExistence type="predicted"/>
<organism evidence="2 3">
    <name type="scientific">Tepidiforma thermophila (strain KCTC 52669 / CGMCC 1.13589 / G233)</name>
    <dbReference type="NCBI Taxonomy" id="2761530"/>
    <lineage>
        <taxon>Bacteria</taxon>
        <taxon>Bacillati</taxon>
        <taxon>Chloroflexota</taxon>
        <taxon>Tepidiformia</taxon>
        <taxon>Tepidiformales</taxon>
        <taxon>Tepidiformaceae</taxon>
        <taxon>Tepidiforma</taxon>
    </lineage>
</organism>
<keyword evidence="3" id="KW-1185">Reference proteome</keyword>
<keyword evidence="1" id="KW-0732">Signal</keyword>
<accession>A0A2A9HDC7</accession>
<evidence type="ECO:0008006" key="4">
    <source>
        <dbReference type="Google" id="ProtNLM"/>
    </source>
</evidence>
<evidence type="ECO:0000256" key="1">
    <source>
        <dbReference type="SAM" id="SignalP"/>
    </source>
</evidence>